<protein>
    <submittedName>
        <fullName evidence="1">Uncharacterized protein</fullName>
    </submittedName>
</protein>
<name>A0A0D3CGY7_BRAOL</name>
<dbReference type="EnsemblPlants" id="Bo5g093020.1">
    <property type="protein sequence ID" value="Bo5g093020.1"/>
    <property type="gene ID" value="Bo5g093020"/>
</dbReference>
<dbReference type="AlphaFoldDB" id="A0A0D3CGY7"/>
<organism evidence="1 2">
    <name type="scientific">Brassica oleracea var. oleracea</name>
    <dbReference type="NCBI Taxonomy" id="109376"/>
    <lineage>
        <taxon>Eukaryota</taxon>
        <taxon>Viridiplantae</taxon>
        <taxon>Streptophyta</taxon>
        <taxon>Embryophyta</taxon>
        <taxon>Tracheophyta</taxon>
        <taxon>Spermatophyta</taxon>
        <taxon>Magnoliopsida</taxon>
        <taxon>eudicotyledons</taxon>
        <taxon>Gunneridae</taxon>
        <taxon>Pentapetalae</taxon>
        <taxon>rosids</taxon>
        <taxon>malvids</taxon>
        <taxon>Brassicales</taxon>
        <taxon>Brassicaceae</taxon>
        <taxon>Brassiceae</taxon>
        <taxon>Brassica</taxon>
    </lineage>
</organism>
<evidence type="ECO:0000313" key="1">
    <source>
        <dbReference type="EnsemblPlants" id="Bo5g093020.1"/>
    </source>
</evidence>
<proteinExistence type="predicted"/>
<accession>A0A0D3CGY7</accession>
<dbReference type="Proteomes" id="UP000032141">
    <property type="component" value="Chromosome C5"/>
</dbReference>
<keyword evidence="2" id="KW-1185">Reference proteome</keyword>
<dbReference type="HOGENOM" id="CLU_2402720_0_0_1"/>
<reference evidence="1 2" key="1">
    <citation type="journal article" date="2014" name="Genome Biol.">
        <title>Transcriptome and methylome profiling reveals relics of genome dominance in the mesopolyploid Brassica oleracea.</title>
        <authorList>
            <person name="Parkin I.A."/>
            <person name="Koh C."/>
            <person name="Tang H."/>
            <person name="Robinson S.J."/>
            <person name="Kagale S."/>
            <person name="Clarke W.E."/>
            <person name="Town C.D."/>
            <person name="Nixon J."/>
            <person name="Krishnakumar V."/>
            <person name="Bidwell S.L."/>
            <person name="Denoeud F."/>
            <person name="Belcram H."/>
            <person name="Links M.G."/>
            <person name="Just J."/>
            <person name="Clarke C."/>
            <person name="Bender T."/>
            <person name="Huebert T."/>
            <person name="Mason A.S."/>
            <person name="Pires J.C."/>
            <person name="Barker G."/>
            <person name="Moore J."/>
            <person name="Walley P.G."/>
            <person name="Manoli S."/>
            <person name="Batley J."/>
            <person name="Edwards D."/>
            <person name="Nelson M.N."/>
            <person name="Wang X."/>
            <person name="Paterson A.H."/>
            <person name="King G."/>
            <person name="Bancroft I."/>
            <person name="Chalhoub B."/>
            <person name="Sharpe A.G."/>
        </authorList>
    </citation>
    <scope>NUCLEOTIDE SEQUENCE</scope>
    <source>
        <strain evidence="1 2">cv. TO1000</strain>
    </source>
</reference>
<evidence type="ECO:0000313" key="2">
    <source>
        <dbReference type="Proteomes" id="UP000032141"/>
    </source>
</evidence>
<reference evidence="1" key="2">
    <citation type="submission" date="2015-03" db="UniProtKB">
        <authorList>
            <consortium name="EnsemblPlants"/>
        </authorList>
    </citation>
    <scope>IDENTIFICATION</scope>
</reference>
<dbReference type="Gramene" id="Bo5g093020.1">
    <property type="protein sequence ID" value="Bo5g093020.1"/>
    <property type="gene ID" value="Bo5g093020"/>
</dbReference>
<sequence>MHSRRIEKSIQDKIWLFWFQIKRISMPWIVKTKHVISLEVFGTDCDVTDGSHPMIFLETKGDYSQKLRATRKILQDQEQSGGKLANQLVLRIR</sequence>